<accession>A0AAV4PTN4</accession>
<dbReference type="EMBL" id="BPLR01005159">
    <property type="protein sequence ID" value="GIY00286.1"/>
    <property type="molecule type" value="Genomic_DNA"/>
</dbReference>
<reference evidence="1 2" key="1">
    <citation type="submission" date="2021-06" db="EMBL/GenBank/DDBJ databases">
        <title>Caerostris extrusa draft genome.</title>
        <authorList>
            <person name="Kono N."/>
            <person name="Arakawa K."/>
        </authorList>
    </citation>
    <scope>NUCLEOTIDE SEQUENCE [LARGE SCALE GENOMIC DNA]</scope>
</reference>
<evidence type="ECO:0000313" key="2">
    <source>
        <dbReference type="Proteomes" id="UP001054945"/>
    </source>
</evidence>
<name>A0AAV4PTN4_CAEEX</name>
<dbReference type="AlphaFoldDB" id="A0AAV4PTN4"/>
<dbReference type="Proteomes" id="UP001054945">
    <property type="component" value="Unassembled WGS sequence"/>
</dbReference>
<keyword evidence="2" id="KW-1185">Reference proteome</keyword>
<comment type="caution">
    <text evidence="1">The sequence shown here is derived from an EMBL/GenBank/DDBJ whole genome shotgun (WGS) entry which is preliminary data.</text>
</comment>
<sequence>MAFYPRNGCYILRKFYVIKTVITLKYHKFYNYDTPNFHDNALSVNKCIDMQTFGKPFAVLFSEKPSIHKIRPPVETTRRRKCGGKTIHVRDEIHREMIEVGHHISGALGK</sequence>
<evidence type="ECO:0000313" key="1">
    <source>
        <dbReference type="EMBL" id="GIY00286.1"/>
    </source>
</evidence>
<proteinExistence type="predicted"/>
<organism evidence="1 2">
    <name type="scientific">Caerostris extrusa</name>
    <name type="common">Bark spider</name>
    <name type="synonym">Caerostris bankana</name>
    <dbReference type="NCBI Taxonomy" id="172846"/>
    <lineage>
        <taxon>Eukaryota</taxon>
        <taxon>Metazoa</taxon>
        <taxon>Ecdysozoa</taxon>
        <taxon>Arthropoda</taxon>
        <taxon>Chelicerata</taxon>
        <taxon>Arachnida</taxon>
        <taxon>Araneae</taxon>
        <taxon>Araneomorphae</taxon>
        <taxon>Entelegynae</taxon>
        <taxon>Araneoidea</taxon>
        <taxon>Araneidae</taxon>
        <taxon>Caerostris</taxon>
    </lineage>
</organism>
<gene>
    <name evidence="1" type="ORF">CEXT_146371</name>
</gene>
<protein>
    <submittedName>
        <fullName evidence="1">Uncharacterized protein</fullName>
    </submittedName>
</protein>